<gene>
    <name evidence="2" type="primary">yycJ</name>
    <name evidence="2" type="ORF">CODIS_10790</name>
</gene>
<dbReference type="PANTHER" id="PTHR47619:SF1">
    <property type="entry name" value="EXODEOXYRIBONUCLEASE WALJ"/>
    <property type="match status" value="1"/>
</dbReference>
<dbReference type="Pfam" id="PF12706">
    <property type="entry name" value="Lactamase_B_2"/>
    <property type="match status" value="1"/>
</dbReference>
<dbReference type="Proteomes" id="UP000094769">
    <property type="component" value="Unassembled WGS sequence"/>
</dbReference>
<accession>A0A7Z0VMQ5</accession>
<name>A0A7Z0VMQ5_9GAMM</name>
<dbReference type="InterPro" id="IPR001279">
    <property type="entry name" value="Metallo-B-lactamas"/>
</dbReference>
<dbReference type="PANTHER" id="PTHR47619">
    <property type="entry name" value="METALLO-HYDROLASE YYCJ-RELATED"/>
    <property type="match status" value="1"/>
</dbReference>
<comment type="caution">
    <text evidence="2">The sequence shown here is derived from an EMBL/GenBank/DDBJ whole genome shotgun (WGS) entry which is preliminary data.</text>
</comment>
<dbReference type="OrthoDB" id="9803916at2"/>
<proteinExistence type="predicted"/>
<dbReference type="GO" id="GO:0016787">
    <property type="term" value="F:hydrolase activity"/>
    <property type="evidence" value="ECO:0007669"/>
    <property type="project" value="UniProtKB-KW"/>
</dbReference>
<dbReference type="AlphaFoldDB" id="A0A7Z0VMQ5"/>
<dbReference type="SMART" id="SM00849">
    <property type="entry name" value="Lactamase_B"/>
    <property type="match status" value="1"/>
</dbReference>
<dbReference type="EC" id="3.-.-.-" evidence="2"/>
<dbReference type="Gene3D" id="3.60.15.10">
    <property type="entry name" value="Ribonuclease Z/Hydroxyacylglutathione hydrolase-like"/>
    <property type="match status" value="1"/>
</dbReference>
<feature type="domain" description="Metallo-beta-lactamase" evidence="1">
    <location>
        <begin position="13"/>
        <end position="188"/>
    </location>
</feature>
<dbReference type="InterPro" id="IPR036866">
    <property type="entry name" value="RibonucZ/Hydroxyglut_hydro"/>
</dbReference>
<dbReference type="EMBL" id="MARB01000005">
    <property type="protein sequence ID" value="ODJ88533.1"/>
    <property type="molecule type" value="Genomic_DNA"/>
</dbReference>
<sequence length="261" mass="28328">MSLRFAILGSGSQGNALVIETASVRILVDCGFPAREIERRLSGLGIEADSLTAILVTHEHADHVRGLGPLARRYGIPVWMTAGTFHGANYGKLPTLHQIDSHTGWWSIGDLAVAPYPVPHDSREPCQFLFRAGGGTLGLLTDTGYITPHIAGILQACDSLVLEFNHDSQMLANGPYPPSLQARVGGSHGHLNNHQAVGLLKRLQTSRLQHVVASHLSEKNNSPGLVTELVLQQLPDLSDRFSIASQHDITDWFRLPLTQPV</sequence>
<dbReference type="SUPFAM" id="SSF56281">
    <property type="entry name" value="Metallo-hydrolase/oxidoreductase"/>
    <property type="match status" value="1"/>
</dbReference>
<evidence type="ECO:0000313" key="3">
    <source>
        <dbReference type="Proteomes" id="UP000094769"/>
    </source>
</evidence>
<keyword evidence="3" id="KW-1185">Reference proteome</keyword>
<protein>
    <submittedName>
        <fullName evidence="2">Putative metallo-hydrolase YycJ</fullName>
        <ecNumber evidence="2">3.-.-.-</ecNumber>
    </submittedName>
</protein>
<organism evidence="2 3">
    <name type="scientific">Candidatus Thiodiazotropha endolucinida</name>
    <dbReference type="NCBI Taxonomy" id="1655433"/>
    <lineage>
        <taxon>Bacteria</taxon>
        <taxon>Pseudomonadati</taxon>
        <taxon>Pseudomonadota</taxon>
        <taxon>Gammaproteobacteria</taxon>
        <taxon>Chromatiales</taxon>
        <taxon>Sedimenticolaceae</taxon>
        <taxon>Candidatus Thiodiazotropha</taxon>
    </lineage>
</organism>
<evidence type="ECO:0000313" key="2">
    <source>
        <dbReference type="EMBL" id="ODJ88533.1"/>
    </source>
</evidence>
<dbReference type="InterPro" id="IPR052533">
    <property type="entry name" value="WalJ/YycJ-like"/>
</dbReference>
<keyword evidence="2" id="KW-0378">Hydrolase</keyword>
<reference evidence="2 3" key="1">
    <citation type="submission" date="2016-06" db="EMBL/GenBank/DDBJ databases">
        <title>Genome sequence of endosymbiont of Candidatus Endolucinida thiodiazotropha.</title>
        <authorList>
            <person name="Poehlein A."/>
            <person name="Koenig S."/>
            <person name="Heiden S.E."/>
            <person name="Thuermer A."/>
            <person name="Voget S."/>
            <person name="Daniel R."/>
            <person name="Markert S."/>
            <person name="Gros O."/>
            <person name="Schweder T."/>
        </authorList>
    </citation>
    <scope>NUCLEOTIDE SEQUENCE [LARGE SCALE GENOMIC DNA]</scope>
    <source>
        <strain evidence="2 3">COS</strain>
    </source>
</reference>
<dbReference type="RefSeq" id="WP_069121834.1">
    <property type="nucleotide sequence ID" value="NZ_MARB01000005.1"/>
</dbReference>
<evidence type="ECO:0000259" key="1">
    <source>
        <dbReference type="SMART" id="SM00849"/>
    </source>
</evidence>